<feature type="region of interest" description="Disordered" evidence="1">
    <location>
        <begin position="1"/>
        <end position="21"/>
    </location>
</feature>
<name>A0A7D8Z644_9HELO</name>
<dbReference type="PANTHER" id="PTHR42085:SF8">
    <property type="entry name" value="F-BOX DOMAIN-CONTAINING PROTEIN"/>
    <property type="match status" value="1"/>
</dbReference>
<dbReference type="InterPro" id="IPR038883">
    <property type="entry name" value="AN11006-like"/>
</dbReference>
<proteinExistence type="predicted"/>
<dbReference type="Proteomes" id="UP000481288">
    <property type="component" value="Unassembled WGS sequence"/>
</dbReference>
<dbReference type="OrthoDB" id="62952at2759"/>
<accession>A0A7D8Z644</accession>
<protein>
    <submittedName>
        <fullName evidence="2">Uncharacterized protein</fullName>
    </submittedName>
</protein>
<dbReference type="AlphaFoldDB" id="A0A7D8Z644"/>
<dbReference type="EMBL" id="QGMG01000406">
    <property type="protein sequence ID" value="TVY53851.1"/>
    <property type="molecule type" value="Genomic_DNA"/>
</dbReference>
<sequence>MSLNSPNKLNRQLYQKTSTKESYSEQRINTLAITEDMANFSDLPSELRNKIYELCLWHEGPIDPWNYHYPLQELTPGLLLSNKAIHREASPVLYAQNSFDFTFALPENVASFLGTIGHNNADYSTNDIVLKLDTLDYPKIVTEALTLVNTRFRAILSLQDIIIQVYEDGPSEYIKREMENLGWTVSTTEYVDEWGSEISFGEDDCGWDDHDDDDDGDSYDIDKDSDFWRRAGD</sequence>
<organism evidence="2 3">
    <name type="scientific">Lachnellula cervina</name>
    <dbReference type="NCBI Taxonomy" id="1316786"/>
    <lineage>
        <taxon>Eukaryota</taxon>
        <taxon>Fungi</taxon>
        <taxon>Dikarya</taxon>
        <taxon>Ascomycota</taxon>
        <taxon>Pezizomycotina</taxon>
        <taxon>Leotiomycetes</taxon>
        <taxon>Helotiales</taxon>
        <taxon>Lachnaceae</taxon>
        <taxon>Lachnellula</taxon>
    </lineage>
</organism>
<keyword evidence="3" id="KW-1185">Reference proteome</keyword>
<comment type="caution">
    <text evidence="2">The sequence shown here is derived from an EMBL/GenBank/DDBJ whole genome shotgun (WGS) entry which is preliminary data.</text>
</comment>
<evidence type="ECO:0000256" key="1">
    <source>
        <dbReference type="SAM" id="MobiDB-lite"/>
    </source>
</evidence>
<dbReference type="PANTHER" id="PTHR42085">
    <property type="entry name" value="F-BOX DOMAIN-CONTAINING PROTEIN"/>
    <property type="match status" value="1"/>
</dbReference>
<feature type="compositionally biased region" description="Polar residues" evidence="1">
    <location>
        <begin position="1"/>
        <end position="17"/>
    </location>
</feature>
<evidence type="ECO:0000313" key="3">
    <source>
        <dbReference type="Proteomes" id="UP000481288"/>
    </source>
</evidence>
<evidence type="ECO:0000313" key="2">
    <source>
        <dbReference type="EMBL" id="TVY53851.1"/>
    </source>
</evidence>
<gene>
    <name evidence="2" type="ORF">LCER1_G007624</name>
</gene>
<reference evidence="2 3" key="1">
    <citation type="submission" date="2018-05" db="EMBL/GenBank/DDBJ databases">
        <title>Whole genome sequencing for identification of molecular markers to develop diagnostic detection tools for the regulated plant pathogen Lachnellula willkommii.</title>
        <authorList>
            <person name="Giroux E."/>
            <person name="Bilodeau G."/>
        </authorList>
    </citation>
    <scope>NUCLEOTIDE SEQUENCE [LARGE SCALE GENOMIC DNA]</scope>
    <source>
        <strain evidence="2 3">CBS 625.97</strain>
    </source>
</reference>